<dbReference type="PROSITE" id="PS50280">
    <property type="entry name" value="SET"/>
    <property type="match status" value="1"/>
</dbReference>
<dbReference type="InterPro" id="IPR001214">
    <property type="entry name" value="SET_dom"/>
</dbReference>
<proteinExistence type="predicted"/>
<dbReference type="SMART" id="SM00317">
    <property type="entry name" value="SET"/>
    <property type="match status" value="1"/>
</dbReference>
<dbReference type="Gene3D" id="2.170.270.10">
    <property type="entry name" value="SET domain"/>
    <property type="match status" value="1"/>
</dbReference>
<evidence type="ECO:0000313" key="3">
    <source>
        <dbReference type="EMBL" id="TKX19414.1"/>
    </source>
</evidence>
<dbReference type="Gene3D" id="1.25.40.10">
    <property type="entry name" value="Tetratricopeptide repeat domain"/>
    <property type="match status" value="1"/>
</dbReference>
<dbReference type="InterPro" id="IPR053209">
    <property type="entry name" value="Gramillin-biosynth_MTr"/>
</dbReference>
<dbReference type="Pfam" id="PF00856">
    <property type="entry name" value="SET"/>
    <property type="match status" value="1"/>
</dbReference>
<reference evidence="3 4" key="1">
    <citation type="submission" date="2018-02" db="EMBL/GenBank/DDBJ databases">
        <title>Draft genome sequences of Elsinoe sp., causing black scab on jojoba.</title>
        <authorList>
            <person name="Stodart B."/>
            <person name="Jeffress S."/>
            <person name="Ash G."/>
            <person name="Arun Chinnappa K."/>
        </authorList>
    </citation>
    <scope>NUCLEOTIDE SEQUENCE [LARGE SCALE GENOMIC DNA]</scope>
    <source>
        <strain evidence="3 4">Hillstone_2</strain>
    </source>
</reference>
<organism evidence="3 4">
    <name type="scientific">Elsinoe australis</name>
    <dbReference type="NCBI Taxonomy" id="40998"/>
    <lineage>
        <taxon>Eukaryota</taxon>
        <taxon>Fungi</taxon>
        <taxon>Dikarya</taxon>
        <taxon>Ascomycota</taxon>
        <taxon>Pezizomycotina</taxon>
        <taxon>Dothideomycetes</taxon>
        <taxon>Dothideomycetidae</taxon>
        <taxon>Myriangiales</taxon>
        <taxon>Elsinoaceae</taxon>
        <taxon>Elsinoe</taxon>
    </lineage>
</organism>
<feature type="compositionally biased region" description="Basic and acidic residues" evidence="1">
    <location>
        <begin position="13"/>
        <end position="22"/>
    </location>
</feature>
<feature type="region of interest" description="Disordered" evidence="1">
    <location>
        <begin position="1"/>
        <end position="48"/>
    </location>
</feature>
<comment type="caution">
    <text evidence="3">The sequence shown here is derived from an EMBL/GenBank/DDBJ whole genome shotgun (WGS) entry which is preliminary data.</text>
</comment>
<dbReference type="Proteomes" id="UP000308133">
    <property type="component" value="Unassembled WGS sequence"/>
</dbReference>
<dbReference type="EMBL" id="PTQR01000114">
    <property type="protein sequence ID" value="TKX19414.1"/>
    <property type="molecule type" value="Genomic_DNA"/>
</dbReference>
<protein>
    <submittedName>
        <fullName evidence="3">SET domain-containing protein 11</fullName>
    </submittedName>
</protein>
<gene>
    <name evidence="3" type="ORF">C1H76_8261</name>
</gene>
<dbReference type="InterPro" id="IPR011990">
    <property type="entry name" value="TPR-like_helical_dom_sf"/>
</dbReference>
<name>A0A4U7AUU8_9PEZI</name>
<dbReference type="PANTHER" id="PTHR47643">
    <property type="entry name" value="TPR DOMAIN PROTEIN (AFU_ORTHOLOGUE AFUA_5G12710)"/>
    <property type="match status" value="1"/>
</dbReference>
<feature type="compositionally biased region" description="Basic and acidic residues" evidence="1">
    <location>
        <begin position="30"/>
        <end position="47"/>
    </location>
</feature>
<evidence type="ECO:0000256" key="1">
    <source>
        <dbReference type="SAM" id="MobiDB-lite"/>
    </source>
</evidence>
<accession>A0A4U7AUU8</accession>
<dbReference type="InterPro" id="IPR046341">
    <property type="entry name" value="SET_dom_sf"/>
</dbReference>
<evidence type="ECO:0000313" key="4">
    <source>
        <dbReference type="Proteomes" id="UP000308133"/>
    </source>
</evidence>
<dbReference type="SUPFAM" id="SSF48452">
    <property type="entry name" value="TPR-like"/>
    <property type="match status" value="1"/>
</dbReference>
<evidence type="ECO:0000259" key="2">
    <source>
        <dbReference type="PROSITE" id="PS50280"/>
    </source>
</evidence>
<feature type="domain" description="SET" evidence="2">
    <location>
        <begin position="369"/>
        <end position="552"/>
    </location>
</feature>
<dbReference type="PANTHER" id="PTHR47643:SF2">
    <property type="entry name" value="TPR DOMAIN PROTEIN (AFU_ORTHOLOGUE AFUA_5G12710)"/>
    <property type="match status" value="1"/>
</dbReference>
<dbReference type="AlphaFoldDB" id="A0A4U7AUU8"/>
<sequence>MAPDARARAVHMSPEESKRIESTVRSNVQKCEESRGQPRSTRDRKDAISSATQASLMADMGGMISDPGMEADAGSDTIPILAVGRPYPPCTTSEQDLKPITLKELKLDTHHRGHVLHVKRVAPAVTLTSKSWTIVEDEFEEVERLELVLHKSRYKEDALEVVPRYSIKEPYYTINEQGEATIRIHHPSDLVSIVDDDISRANTTPATKAKRYKDRGNLTLEKGDYGDSHYFYSAGIKTATTDLDEKDSIVSDLYRNRAHLNLVLNRFDEAKTDAEAAITGTDDDKYRLLDSKANQRAGTAAYNLADYTSAERLFKAKLVLTPDDREAKVYLKAIPSRLRELNTGEYDFLKLRQRLTPARPRVDAATFASNVTIKSSPLGGRGLFATQAIKSSSLILVEKAFHVSWSHEREAWTAMTYDSRDARIRAFPAGLVQAIVQKLLNNPSLIPAVMDLHSDYPGLGKELVQVDGNPVVDTFQVHDIIARNAFGPGAVSNGENTADEDVRHASTGLWIKAAYMNHSCVPNARKDFLGDVMIVRAERDIEAGEEITHAYAEAADYDSRQRALETTWGFECRCKLCEAEREDGEEVRNKRREKEGEAAGFVERTHSVQAKRVVIRKAEGIRREIEGTYDEKRYAGLPRLALREIDAWLEQARKK</sequence>
<dbReference type="SUPFAM" id="SSF82199">
    <property type="entry name" value="SET domain"/>
    <property type="match status" value="1"/>
</dbReference>